<dbReference type="Pfam" id="PF13166">
    <property type="entry name" value="AAA_13"/>
    <property type="match status" value="1"/>
</dbReference>
<gene>
    <name evidence="3" type="ORF">BKM07_09935</name>
</gene>
<organism evidence="3 4">
    <name type="scientific">Pseudomonas syringae group genomosp. 3</name>
    <dbReference type="NCBI Taxonomy" id="251701"/>
    <lineage>
        <taxon>Bacteria</taxon>
        <taxon>Pseudomonadati</taxon>
        <taxon>Pseudomonadota</taxon>
        <taxon>Gammaproteobacteria</taxon>
        <taxon>Pseudomonadales</taxon>
        <taxon>Pseudomonadaceae</taxon>
        <taxon>Pseudomonas</taxon>
    </lineage>
</organism>
<protein>
    <recommendedName>
        <fullName evidence="2">Protein CR006 P-loop domain-containing protein</fullName>
    </recommendedName>
</protein>
<evidence type="ECO:0000256" key="1">
    <source>
        <dbReference type="SAM" id="Coils"/>
    </source>
</evidence>
<dbReference type="SUPFAM" id="SSF52540">
    <property type="entry name" value="P-loop containing nucleoside triphosphate hydrolases"/>
    <property type="match status" value="1"/>
</dbReference>
<feature type="domain" description="Protein CR006 P-loop" evidence="2">
    <location>
        <begin position="11"/>
        <end position="706"/>
    </location>
</feature>
<comment type="caution">
    <text evidence="3">The sequence shown here is derived from an EMBL/GenBank/DDBJ whole genome shotgun (WGS) entry which is preliminary data.</text>
</comment>
<dbReference type="AlphaFoldDB" id="A0ABD6VCR5"/>
<feature type="coiled-coil region" evidence="1">
    <location>
        <begin position="353"/>
        <end position="387"/>
    </location>
</feature>
<name>A0ABD6VCR5_9PSED</name>
<reference evidence="3 4" key="1">
    <citation type="submission" date="2016-10" db="EMBL/GenBank/DDBJ databases">
        <title>Comparative genomics of Pseudomonas syringae.</title>
        <authorList>
            <person name="Hulin M.T."/>
        </authorList>
    </citation>
    <scope>NUCLEOTIDE SEQUENCE [LARGE SCALE GENOMIC DNA]</scope>
    <source>
        <strain evidence="3 4">9643</strain>
    </source>
</reference>
<sequence length="720" mass="82155">MITHLILRNVSSYAPNADCKIGPFKQVNIFYGLNGTGKTTISNFLQNPTAPRHTSCRAEPAQPDREVLVYNHRFMEQNFNASVQPGVFTLNEGNIEAEAELKAAEDAIKLLNEKEQAETTLGKDLKAAQEACQTALKDKVWLLKRPFDNTSLSYCFAGINTKDRMLEKLVPLVFSPTTDTVELLANEVHELQSASDTELESIVAVSFRASDIESNSIFRESIVGSGDSYLSALITQLGNSDWITQSYKFVDKEDGQCPYCQQSLPEEFYGELERVFDKTYGLRIADLASLQTRYKADVDHLVRKLEEPRYQAESFLGAALKLKSAVLQNAQQIDSKVGNPSTPVDLLATAPLLADLNAAIKVEQDKIDAINLKIKDKKAHLDKIKNRFWNCLRGSCDALIKESTQQHRKDEKTLDEKRDAIRIIKAQIRIHQDSIVASRAKITNVDQAVDSINGWLRVLGLQGFELRREEGEVPQYRLHRPEQQDEVFKTLSEGEKTLISFLYFLEICNGDLDVQAGRLKSERIIVIDDPISSLSHNYIYDIATLIRQEILSPKTRFKQVFILTHNLFFFHEMTKQLDTGNKDEKKKLLALFRITKAQFSSVATMEEKEVQNDYQAFWQTLKDALVNRASAHVVPNMMRNILEHYFAFVHRKDSLNSAMQALIKENPEYRSFYRYINRESHADAINLTDFGDIDPVQYMARFRDVFVKTDFETHFDKMMS</sequence>
<evidence type="ECO:0000313" key="4">
    <source>
        <dbReference type="Proteomes" id="UP000236998"/>
    </source>
</evidence>
<keyword evidence="1" id="KW-0175">Coiled coil</keyword>
<dbReference type="RefSeq" id="WP_103409065.1">
    <property type="nucleotide sequence ID" value="NZ_MLET01000005.1"/>
</dbReference>
<evidence type="ECO:0000313" key="3">
    <source>
        <dbReference type="EMBL" id="POD69673.1"/>
    </source>
</evidence>
<accession>A0ABD6VCR5</accession>
<dbReference type="InterPro" id="IPR027417">
    <property type="entry name" value="P-loop_NTPase"/>
</dbReference>
<dbReference type="InterPro" id="IPR026866">
    <property type="entry name" value="CR006_AAA"/>
</dbReference>
<dbReference type="Gene3D" id="3.40.50.300">
    <property type="entry name" value="P-loop containing nucleotide triphosphate hydrolases"/>
    <property type="match status" value="1"/>
</dbReference>
<dbReference type="EMBL" id="MLET01000005">
    <property type="protein sequence ID" value="POD69673.1"/>
    <property type="molecule type" value="Genomic_DNA"/>
</dbReference>
<evidence type="ECO:0000259" key="2">
    <source>
        <dbReference type="Pfam" id="PF13166"/>
    </source>
</evidence>
<proteinExistence type="predicted"/>
<dbReference type="Proteomes" id="UP000236998">
    <property type="component" value="Unassembled WGS sequence"/>
</dbReference>